<dbReference type="Pfam" id="PF03741">
    <property type="entry name" value="TerC"/>
    <property type="match status" value="1"/>
</dbReference>
<evidence type="ECO:0000256" key="5">
    <source>
        <dbReference type="SAM" id="Phobius"/>
    </source>
</evidence>
<dbReference type="EMBL" id="CAEZWH010000037">
    <property type="protein sequence ID" value="CAB4648158.1"/>
    <property type="molecule type" value="Genomic_DNA"/>
</dbReference>
<evidence type="ECO:0000256" key="4">
    <source>
        <dbReference type="ARBA" id="ARBA00023136"/>
    </source>
</evidence>
<name>A0A6J6KGB6_9ZZZZ</name>
<dbReference type="InterPro" id="IPR005496">
    <property type="entry name" value="Integral_membrane_TerC"/>
</dbReference>
<feature type="transmembrane region" description="Helical" evidence="5">
    <location>
        <begin position="199"/>
        <end position="218"/>
    </location>
</feature>
<keyword evidence="2 5" id="KW-0812">Transmembrane</keyword>
<feature type="transmembrane region" description="Helical" evidence="5">
    <location>
        <begin position="224"/>
        <end position="241"/>
    </location>
</feature>
<evidence type="ECO:0000256" key="2">
    <source>
        <dbReference type="ARBA" id="ARBA00022692"/>
    </source>
</evidence>
<organism evidence="6">
    <name type="scientific">freshwater metagenome</name>
    <dbReference type="NCBI Taxonomy" id="449393"/>
    <lineage>
        <taxon>unclassified sequences</taxon>
        <taxon>metagenomes</taxon>
        <taxon>ecological metagenomes</taxon>
    </lineage>
</organism>
<keyword evidence="4 5" id="KW-0472">Membrane</keyword>
<gene>
    <name evidence="6" type="ORF">UFOPK2195_00316</name>
</gene>
<accession>A0A6J6KGB6</accession>
<feature type="transmembrane region" description="Helical" evidence="5">
    <location>
        <begin position="137"/>
        <end position="161"/>
    </location>
</feature>
<dbReference type="InterPro" id="IPR022369">
    <property type="entry name" value="Integral_membrane_TerC_rswitch"/>
</dbReference>
<protein>
    <submittedName>
        <fullName evidence="6">Unannotated protein</fullName>
    </submittedName>
</protein>
<evidence type="ECO:0000256" key="1">
    <source>
        <dbReference type="ARBA" id="ARBA00004141"/>
    </source>
</evidence>
<evidence type="ECO:0000313" key="6">
    <source>
        <dbReference type="EMBL" id="CAB4648158.1"/>
    </source>
</evidence>
<sequence>MFERAAAVEYISGYLIEKSLSVDNVFVWAMIFTHFKVPREYQHRTLFWGIFGALVMRFVFIFLGVAIIERFDYVLIGFGLFLIYTGVGVFRHGGEDDANPSDTRTMRLFHRFVPTTDEFDGQKLFTKKNGKRLATPLLAVLVVIEISDLIFAIDSVPAVLAVSNEQFIVFAANAFAIMGLRALYFLFADIKDRFVYLKPAISVLLIYVGIKMTVAHWYHVPTVWSLGFITLTMTVAIVASIRKDRKH</sequence>
<dbReference type="AlphaFoldDB" id="A0A6J6KGB6"/>
<reference evidence="6" key="1">
    <citation type="submission" date="2020-05" db="EMBL/GenBank/DDBJ databases">
        <authorList>
            <person name="Chiriac C."/>
            <person name="Salcher M."/>
            <person name="Ghai R."/>
            <person name="Kavagutti S V."/>
        </authorList>
    </citation>
    <scope>NUCLEOTIDE SEQUENCE</scope>
</reference>
<dbReference type="GO" id="GO:0016020">
    <property type="term" value="C:membrane"/>
    <property type="evidence" value="ECO:0007669"/>
    <property type="project" value="UniProtKB-SubCell"/>
</dbReference>
<dbReference type="PANTHER" id="PTHR30238:SF0">
    <property type="entry name" value="THYLAKOID MEMBRANE PROTEIN TERC, CHLOROPLASTIC"/>
    <property type="match status" value="1"/>
</dbReference>
<feature type="transmembrane region" description="Helical" evidence="5">
    <location>
        <begin position="73"/>
        <end position="90"/>
    </location>
</feature>
<dbReference type="PANTHER" id="PTHR30238">
    <property type="entry name" value="MEMBRANE BOUND PREDICTED REDOX MODULATOR"/>
    <property type="match status" value="1"/>
</dbReference>
<comment type="subcellular location">
    <subcellularLocation>
        <location evidence="1">Membrane</location>
        <topology evidence="1">Multi-pass membrane protein</topology>
    </subcellularLocation>
</comment>
<proteinExistence type="predicted"/>
<keyword evidence="3 5" id="KW-1133">Transmembrane helix</keyword>
<dbReference type="NCBIfam" id="TIGR03718">
    <property type="entry name" value="R_switched_Alx"/>
    <property type="match status" value="1"/>
</dbReference>
<feature type="transmembrane region" description="Helical" evidence="5">
    <location>
        <begin position="167"/>
        <end position="187"/>
    </location>
</feature>
<feature type="transmembrane region" description="Helical" evidence="5">
    <location>
        <begin position="46"/>
        <end position="67"/>
    </location>
</feature>
<evidence type="ECO:0000256" key="3">
    <source>
        <dbReference type="ARBA" id="ARBA00022989"/>
    </source>
</evidence>